<evidence type="ECO:0000259" key="4">
    <source>
        <dbReference type="PROSITE" id="PS50075"/>
    </source>
</evidence>
<feature type="region of interest" description="Disordered" evidence="3">
    <location>
        <begin position="1483"/>
        <end position="1509"/>
    </location>
</feature>
<dbReference type="FunFam" id="3.40.50.980:FF:000001">
    <property type="entry name" value="Non-ribosomal peptide synthetase"/>
    <property type="match status" value="1"/>
</dbReference>
<dbReference type="InterPro" id="IPR000873">
    <property type="entry name" value="AMP-dep_synth/lig_dom"/>
</dbReference>
<dbReference type="PROSITE" id="PS00455">
    <property type="entry name" value="AMP_BINDING"/>
    <property type="match status" value="1"/>
</dbReference>
<dbReference type="InterPro" id="IPR005793">
    <property type="entry name" value="Formyl_trans_C"/>
</dbReference>
<dbReference type="InterPro" id="IPR020845">
    <property type="entry name" value="AMP-binding_CS"/>
</dbReference>
<dbReference type="InterPro" id="IPR020806">
    <property type="entry name" value="PKS_PP-bd"/>
</dbReference>
<dbReference type="CDD" id="cd05930">
    <property type="entry name" value="A_NRPS"/>
    <property type="match status" value="1"/>
</dbReference>
<dbReference type="GO" id="GO:0031177">
    <property type="term" value="F:phosphopantetheine binding"/>
    <property type="evidence" value="ECO:0007669"/>
    <property type="project" value="InterPro"/>
</dbReference>
<dbReference type="Proteomes" id="UP000193926">
    <property type="component" value="Unassembled WGS sequence"/>
</dbReference>
<evidence type="ECO:0000313" key="6">
    <source>
        <dbReference type="Proteomes" id="UP000193926"/>
    </source>
</evidence>
<dbReference type="GO" id="GO:0016705">
    <property type="term" value="F:oxidoreductase activity, acting on paired donors, with incorporation or reduction of molecular oxygen"/>
    <property type="evidence" value="ECO:0007669"/>
    <property type="project" value="InterPro"/>
</dbReference>
<dbReference type="InterPro" id="IPR002376">
    <property type="entry name" value="Formyl_transf_N"/>
</dbReference>
<dbReference type="Pfam" id="PF02911">
    <property type="entry name" value="Formyl_trans_C"/>
    <property type="match status" value="1"/>
</dbReference>
<dbReference type="PANTHER" id="PTHR45527">
    <property type="entry name" value="NONRIBOSOMAL PEPTIDE SYNTHETASE"/>
    <property type="match status" value="1"/>
</dbReference>
<dbReference type="InterPro" id="IPR011251">
    <property type="entry name" value="Luciferase-like_dom"/>
</dbReference>
<dbReference type="InterPro" id="IPR036661">
    <property type="entry name" value="Luciferase-like_sf"/>
</dbReference>
<dbReference type="GO" id="GO:0005737">
    <property type="term" value="C:cytoplasm"/>
    <property type="evidence" value="ECO:0007669"/>
    <property type="project" value="TreeGrafter"/>
</dbReference>
<dbReference type="InterPro" id="IPR011034">
    <property type="entry name" value="Formyl_transferase-like_C_sf"/>
</dbReference>
<gene>
    <name evidence="5" type="ORF">MGEO_10275</name>
</gene>
<evidence type="ECO:0000256" key="2">
    <source>
        <dbReference type="ARBA" id="ARBA00022553"/>
    </source>
</evidence>
<dbReference type="GO" id="GO:0044550">
    <property type="term" value="P:secondary metabolite biosynthetic process"/>
    <property type="evidence" value="ECO:0007669"/>
    <property type="project" value="TreeGrafter"/>
</dbReference>
<evidence type="ECO:0000313" key="5">
    <source>
        <dbReference type="EMBL" id="OSQ51091.1"/>
    </source>
</evidence>
<keyword evidence="2" id="KW-0597">Phosphoprotein</keyword>
<dbReference type="CDD" id="cd08700">
    <property type="entry name" value="FMT_C_OzmH_like"/>
    <property type="match status" value="1"/>
</dbReference>
<dbReference type="PANTHER" id="PTHR45527:SF1">
    <property type="entry name" value="FATTY ACID SYNTHASE"/>
    <property type="match status" value="1"/>
</dbReference>
<dbReference type="Gene3D" id="1.10.1200.10">
    <property type="entry name" value="ACP-like"/>
    <property type="match status" value="1"/>
</dbReference>
<protein>
    <submittedName>
        <fullName evidence="5">Peptide synthetase</fullName>
    </submittedName>
</protein>
<dbReference type="Pfam" id="PF00501">
    <property type="entry name" value="AMP-binding"/>
    <property type="match status" value="2"/>
</dbReference>
<dbReference type="InterPro" id="IPR025110">
    <property type="entry name" value="AMP-bd_C"/>
</dbReference>
<dbReference type="STRING" id="1123756.MGEO_10275"/>
<dbReference type="InterPro" id="IPR024011">
    <property type="entry name" value="Biosynth_lucif-like_mOase_dom"/>
</dbReference>
<dbReference type="GO" id="GO:0072330">
    <property type="term" value="P:monocarboxylic acid biosynthetic process"/>
    <property type="evidence" value="ECO:0007669"/>
    <property type="project" value="UniProtKB-ARBA"/>
</dbReference>
<dbReference type="Pfam" id="PF00550">
    <property type="entry name" value="PP-binding"/>
    <property type="match status" value="1"/>
</dbReference>
<dbReference type="InterPro" id="IPR036477">
    <property type="entry name" value="Formyl_transf_N_sf"/>
</dbReference>
<accession>A0A1X4NLR9</accession>
<dbReference type="SUPFAM" id="SSF53328">
    <property type="entry name" value="Formyltransferase"/>
    <property type="match status" value="1"/>
</dbReference>
<keyword evidence="6" id="KW-1185">Reference proteome</keyword>
<dbReference type="Pfam" id="PF00551">
    <property type="entry name" value="Formyl_trans_N"/>
    <property type="match status" value="1"/>
</dbReference>
<reference evidence="5 6" key="1">
    <citation type="submission" date="2014-03" db="EMBL/GenBank/DDBJ databases">
        <title>The draft genome sequence of Marivita geojedonensis KCTC 23882.</title>
        <authorList>
            <person name="Lai Q."/>
            <person name="Shao Z."/>
        </authorList>
    </citation>
    <scope>NUCLEOTIDE SEQUENCE [LARGE SCALE GENOMIC DNA]</scope>
    <source>
        <strain evidence="5 6">DPG-138</strain>
    </source>
</reference>
<name>A0A1X4NLR9_9RHOB</name>
<dbReference type="Gene3D" id="3.20.20.30">
    <property type="entry name" value="Luciferase-like domain"/>
    <property type="match status" value="1"/>
</dbReference>
<dbReference type="SUPFAM" id="SSF56801">
    <property type="entry name" value="Acetyl-CoA synthetase-like"/>
    <property type="match status" value="2"/>
</dbReference>
<dbReference type="SMART" id="SM00823">
    <property type="entry name" value="PKS_PP"/>
    <property type="match status" value="1"/>
</dbReference>
<dbReference type="EMBL" id="JFKC01000007">
    <property type="protein sequence ID" value="OSQ51091.1"/>
    <property type="molecule type" value="Genomic_DNA"/>
</dbReference>
<dbReference type="PROSITE" id="PS50075">
    <property type="entry name" value="CARRIER"/>
    <property type="match status" value="1"/>
</dbReference>
<organism evidence="5 6">
    <name type="scientific">Marivita geojedonensis</name>
    <dbReference type="NCBI Taxonomy" id="1123756"/>
    <lineage>
        <taxon>Bacteria</taxon>
        <taxon>Pseudomonadati</taxon>
        <taxon>Pseudomonadota</taxon>
        <taxon>Alphaproteobacteria</taxon>
        <taxon>Rhodobacterales</taxon>
        <taxon>Roseobacteraceae</taxon>
        <taxon>Marivita</taxon>
    </lineage>
</organism>
<keyword evidence="1" id="KW-0596">Phosphopantetheine</keyword>
<sequence>MPHFDSIIIGDESLTQHCAETLLGQGHSLMVLVTDNPDLVGWANGRGIRVEPHGADLATRLDGLTVDWVFSIANLKILTPEVIALGRKGAINFHDGPLPRHAGLNAPVWALLDGEPTHGITWHLIAEGVDTGDILVQRHFDLSPDDTALTLNTKCYEAGLTSFPDLLSELTGGMPNRHAQDMFQRSYHALTDRPEANGLLQFDQPADAVLRMIRALDHGTYWNPLCTPKLRLGERIVHVGQGAVTQSSAAAGTVIEVDDTAVTIACTDAALRLSGLTDVSGKSVHLEKLVKLGDVLNSLDLTERTAITETMRAVARKDGFWRRQLSGSVPLSLPFAREDAPSLNTIQTEINRSHLVKAVGLMASRLASHQDTVIAVTNPKLKEDADNGLVNAWVPQRLDTLGNEFPQLDTGFAIDLPLRDPTLEVPETPALGMSLDAGPVPETAITFEQTEAGVAAHIDEGRISPDFAHILIRRVQWIADQLAGGDGVDAIDLLPPDERGNVLGAHNATETALDGPTTMHAAFEAQVARTPDAIALVFEMSEITYATLNEHANRVAHTLRAMGVGPDTMVGLHCRRSPDLIAGALGILKAGGAYLPLDPDYPKDRLAHYLTDSGAAVVITENGIENQLPETDADLLVLDRDPRLASAHIGNPEPTASAVNLAYVIYTSGSTGQPKGVMVEHRNVLNFYAGMDAVIPDQESAAWLAVTSLSFDISVLELFYTMARGNKVVLPSSSQRGVISGGPSRNSGDGMEFSIYYWGNDDGVGRDKYRLLLEGAKFADENGFCAVWTPERHFHAFGGPYPNPSVTGAAVAGVTKQIGVRAGSCVAPLHHPARIAEEWAVIDNLTNGRAGLAIASGWQPDDFVLRPENTPPDNKPAMFEAIEQVRKLWRGEPVAFPRKDGQMHEVVTQPRPVSKELPIWVTTAGNPDTWREAGSNGAHVLTHLLGQSVEEVAEKIKIYRHALRDAGHDPDRFTVTLMLHTCLAETREKAREIAREPMKDYLRSAAGLIKQYAWAFPAFKRPEGVKNAFELNLGDLSEDDLEGILDFAFERYFNGSGLFGTIEDALERVEQLKAIGVAEIACLIDYGIDADQVLEGLKPLAEVVRLSAPSVDHDETDFSIAAMLKRHDVTHMQCTPSMARMIAMDDDARAQLRGLRHLFLGGEALPGSLVADLSTATGAVITNMYGPTETTIWSSTEVATAAEATVNIGLPIANTQLYVLDDTLAPVGVGEPGELWIGGDGVTRGYWKREEMTAERFRDNPFAEGRIYRTGDLVRRRPDGRLDFLGRADHQVKLRGFRIELGEIESAIQEVADVPSAVVLAREDTPGDVRLVAYVIGASKIEPAALRAKLSKRLPDYMIPAHVVTLDAFPVTPNQKIDRNALPAPVAQVARPKPKVSSPEQGAGKADETLRQSIAAIWTEVLGVQEITAEDNFFELGGHSLLAVQTHRAMRDRLDVAKLSITDIFQFPTLGALADRVARLGGGSQLTGSPPSNVTPIAKPTHQDRAQTRADAMARRRAMRARRQA</sequence>
<dbReference type="Gene3D" id="3.40.50.980">
    <property type="match status" value="3"/>
</dbReference>
<dbReference type="InterPro" id="IPR045851">
    <property type="entry name" value="AMP-bd_C_sf"/>
</dbReference>
<dbReference type="InterPro" id="IPR036736">
    <property type="entry name" value="ACP-like_sf"/>
</dbReference>
<feature type="region of interest" description="Disordered" evidence="3">
    <location>
        <begin position="1388"/>
        <end position="1407"/>
    </location>
</feature>
<dbReference type="Gene3D" id="2.30.38.10">
    <property type="entry name" value="Luciferase, Domain 3"/>
    <property type="match status" value="1"/>
</dbReference>
<dbReference type="SUPFAM" id="SSF50486">
    <property type="entry name" value="FMT C-terminal domain-like"/>
    <property type="match status" value="1"/>
</dbReference>
<dbReference type="SUPFAM" id="SSF47336">
    <property type="entry name" value="ACP-like"/>
    <property type="match status" value="1"/>
</dbReference>
<proteinExistence type="predicted"/>
<evidence type="ECO:0000256" key="1">
    <source>
        <dbReference type="ARBA" id="ARBA00022450"/>
    </source>
</evidence>
<dbReference type="OrthoDB" id="9803968at2"/>
<dbReference type="NCBIfam" id="TIGR04020">
    <property type="entry name" value="seco_metab_LLM"/>
    <property type="match status" value="1"/>
</dbReference>
<comment type="caution">
    <text evidence="5">The sequence shown here is derived from an EMBL/GenBank/DDBJ whole genome shotgun (WGS) entry which is preliminary data.</text>
</comment>
<evidence type="ECO:0000256" key="3">
    <source>
        <dbReference type="SAM" id="MobiDB-lite"/>
    </source>
</evidence>
<dbReference type="Gene3D" id="3.30.300.30">
    <property type="match status" value="1"/>
</dbReference>
<dbReference type="RefSeq" id="WP_085636798.1">
    <property type="nucleotide sequence ID" value="NZ_JFKC01000007.1"/>
</dbReference>
<dbReference type="InterPro" id="IPR009081">
    <property type="entry name" value="PP-bd_ACP"/>
</dbReference>
<dbReference type="Pfam" id="PF13193">
    <property type="entry name" value="AMP-binding_C"/>
    <property type="match status" value="1"/>
</dbReference>
<dbReference type="Pfam" id="PF00296">
    <property type="entry name" value="Bac_luciferase"/>
    <property type="match status" value="1"/>
</dbReference>
<dbReference type="Gene3D" id="3.40.50.12230">
    <property type="match status" value="1"/>
</dbReference>
<feature type="compositionally biased region" description="Polar residues" evidence="3">
    <location>
        <begin position="1486"/>
        <end position="1495"/>
    </location>
</feature>
<dbReference type="FunFam" id="1.10.1200.10:FF:000016">
    <property type="entry name" value="Non-ribosomal peptide synthase"/>
    <property type="match status" value="1"/>
</dbReference>
<feature type="domain" description="Carrier" evidence="4">
    <location>
        <begin position="1405"/>
        <end position="1481"/>
    </location>
</feature>
<dbReference type="SUPFAM" id="SSF51679">
    <property type="entry name" value="Bacterial luciferase-like"/>
    <property type="match status" value="1"/>
</dbReference>
<dbReference type="GO" id="GO:0043041">
    <property type="term" value="P:amino acid activation for nonribosomal peptide biosynthetic process"/>
    <property type="evidence" value="ECO:0007669"/>
    <property type="project" value="TreeGrafter"/>
</dbReference>
<dbReference type="FunFam" id="3.30.300.30:FF:000010">
    <property type="entry name" value="Enterobactin synthetase component F"/>
    <property type="match status" value="1"/>
</dbReference>